<dbReference type="Gene3D" id="2.60.40.680">
    <property type="match status" value="1"/>
</dbReference>
<dbReference type="Pfam" id="PF06280">
    <property type="entry name" value="fn3_5"/>
    <property type="match status" value="1"/>
</dbReference>
<keyword evidence="2" id="KW-0134">Cell wall</keyword>
<dbReference type="PANTHER" id="PTHR43806">
    <property type="entry name" value="PEPTIDASE S8"/>
    <property type="match status" value="1"/>
</dbReference>
<evidence type="ECO:0000256" key="8">
    <source>
        <dbReference type="PIRSR" id="PIRSR615500-1"/>
    </source>
</evidence>
<dbReference type="PRINTS" id="PR00723">
    <property type="entry name" value="SUBTILISIN"/>
</dbReference>
<evidence type="ECO:0000256" key="4">
    <source>
        <dbReference type="ARBA" id="ARBA00022670"/>
    </source>
</evidence>
<keyword evidence="4 9" id="KW-0645">Protease</keyword>
<comment type="caution">
    <text evidence="12">The sequence shown here is derived from an EMBL/GenBank/DDBJ whole genome shotgun (WGS) entry which is preliminary data.</text>
</comment>
<evidence type="ECO:0000313" key="12">
    <source>
        <dbReference type="EMBL" id="RBP95836.1"/>
    </source>
</evidence>
<dbReference type="SUPFAM" id="SSF49384">
    <property type="entry name" value="Carbohydrate-binding domain"/>
    <property type="match status" value="1"/>
</dbReference>
<dbReference type="EMBL" id="QNSF01000002">
    <property type="protein sequence ID" value="RBP95836.1"/>
    <property type="molecule type" value="Genomic_DNA"/>
</dbReference>
<dbReference type="InterPro" id="IPR034213">
    <property type="entry name" value="S8_Vpr-like"/>
</dbReference>
<feature type="domain" description="Dockerin" evidence="11">
    <location>
        <begin position="1320"/>
        <end position="1387"/>
    </location>
</feature>
<evidence type="ECO:0000256" key="2">
    <source>
        <dbReference type="ARBA" id="ARBA00022512"/>
    </source>
</evidence>
<protein>
    <submittedName>
        <fullName evidence="12">Peptidase inhibitor I9</fullName>
    </submittedName>
</protein>
<accession>A0A366K252</accession>
<proteinExistence type="inferred from homology"/>
<feature type="active site" description="Charge relay system" evidence="8 9">
    <location>
        <position position="228"/>
    </location>
</feature>
<dbReference type="GO" id="GO:0016020">
    <property type="term" value="C:membrane"/>
    <property type="evidence" value="ECO:0007669"/>
    <property type="project" value="InterPro"/>
</dbReference>
<name>A0A366K252_CYTFI</name>
<keyword evidence="13" id="KW-1185">Reference proteome</keyword>
<evidence type="ECO:0000256" key="9">
    <source>
        <dbReference type="PROSITE-ProRule" id="PRU01240"/>
    </source>
</evidence>
<keyword evidence="6 9" id="KW-0378">Hydrolase</keyword>
<dbReference type="CDD" id="cd07474">
    <property type="entry name" value="Peptidases_S8_subtilisin_Vpr-like"/>
    <property type="match status" value="1"/>
</dbReference>
<dbReference type="PROSITE" id="PS00138">
    <property type="entry name" value="SUBTILASE_SER"/>
    <property type="match status" value="1"/>
</dbReference>
<dbReference type="GO" id="GO:0004252">
    <property type="term" value="F:serine-type endopeptidase activity"/>
    <property type="evidence" value="ECO:0007669"/>
    <property type="project" value="UniProtKB-UniRule"/>
</dbReference>
<dbReference type="Gene3D" id="3.40.50.200">
    <property type="entry name" value="Peptidase S8/S53 domain"/>
    <property type="match status" value="1"/>
</dbReference>
<dbReference type="PROSITE" id="PS51892">
    <property type="entry name" value="SUBTILASE"/>
    <property type="match status" value="1"/>
</dbReference>
<evidence type="ECO:0000256" key="6">
    <source>
        <dbReference type="ARBA" id="ARBA00022801"/>
    </source>
</evidence>
<dbReference type="SUPFAM" id="SSF63446">
    <property type="entry name" value="Type I dockerin domain"/>
    <property type="match status" value="1"/>
</dbReference>
<dbReference type="InterPro" id="IPR050131">
    <property type="entry name" value="Peptidase_S8_subtilisin-like"/>
</dbReference>
<dbReference type="InterPro" id="IPR003137">
    <property type="entry name" value="PA_domain"/>
</dbReference>
<dbReference type="PROSITE" id="PS00136">
    <property type="entry name" value="SUBTILASE_ASP"/>
    <property type="match status" value="1"/>
</dbReference>
<dbReference type="Pfam" id="PF05922">
    <property type="entry name" value="Inhibitor_I9"/>
    <property type="match status" value="1"/>
</dbReference>
<dbReference type="CDD" id="cd02133">
    <property type="entry name" value="PA_C5a_like"/>
    <property type="match status" value="1"/>
</dbReference>
<evidence type="ECO:0000256" key="1">
    <source>
        <dbReference type="ARBA" id="ARBA00011073"/>
    </source>
</evidence>
<comment type="similarity">
    <text evidence="1 9 10">Belongs to the peptidase S8 family.</text>
</comment>
<evidence type="ECO:0000259" key="11">
    <source>
        <dbReference type="PROSITE" id="PS51766"/>
    </source>
</evidence>
<dbReference type="Proteomes" id="UP000252731">
    <property type="component" value="Unassembled WGS sequence"/>
</dbReference>
<evidence type="ECO:0000256" key="7">
    <source>
        <dbReference type="ARBA" id="ARBA00022825"/>
    </source>
</evidence>
<dbReference type="Gene3D" id="3.50.30.30">
    <property type="match status" value="1"/>
</dbReference>
<dbReference type="Pfam" id="PF00082">
    <property type="entry name" value="Peptidase_S8"/>
    <property type="match status" value="1"/>
</dbReference>
<dbReference type="Gene3D" id="2.60.40.4130">
    <property type="match status" value="1"/>
</dbReference>
<dbReference type="InterPro" id="IPR010259">
    <property type="entry name" value="S8pro/Inhibitor_I9"/>
</dbReference>
<dbReference type="InterPro" id="IPR036852">
    <property type="entry name" value="Peptidase_S8/S53_dom_sf"/>
</dbReference>
<feature type="active site" description="Charge relay system" evidence="8 9">
    <location>
        <position position="602"/>
    </location>
</feature>
<dbReference type="Gene3D" id="3.30.70.80">
    <property type="entry name" value="Peptidase S8 propeptide/proteinase inhibitor I9"/>
    <property type="match status" value="1"/>
</dbReference>
<dbReference type="InterPro" id="IPR037045">
    <property type="entry name" value="S8pro/Inhibitor_I9_sf"/>
</dbReference>
<sequence>MKSYALKIITSILLFYCLFTTPISSFAMGLEYSKKASNDHTRISDVEGLLKNLTEEQRSQLNNLYSEEAAKLRIPSAVNLNNDEELEIIVQFQVDPAEVQVAKEKAKGKSAKALGLKEAKEKVDKSHKDFKDKINKSKSAKKNKIKKEYKNAFNGVSMTLPAKEVMELIKLGEVKAVWLDQELQLDLPVEEKETTVSPSMIDSIPFLGVDGLHDEGINGKGLKVGVLDTGIDYNHPDLKMAYKGGYDFVDFDDDPMEATHEEWQGLDHTAWPETWNGATYWTSHGTHVSGIIAGQGEADSDHAVTGVANGVDLYAYRVLGPYGSGSTSSVLAGIDKAVEDGMDIMNLSLGASVNDPLYPTSIAINNAMIAGTVALVAAGNSGPNAYTLGSPGTAALAITVGASDVSINIPAAIGQVGDDSYHLQLLAKHFDDDLTELIDTPLEIVDAGLGYAEDFDGKDFTGKLALIQRGTIPFNEKIANAENAGASAVIIWNNVDGVISAYLGEGIDNIPAFTMSKEDGESLKDQLTEVTKLTFNEISEGKTEGDKLADFSSRGPASKSYDIKPEITAPGVDIFSTVPSYINDKEDSSNYQYAYKRMSGTSMATPYAAGVAALILQNNPDYSPFDVKTALMNTADDLSEDYSVFEVGAGRVDPVNAVHSDVKFQVMDETQSLDDSLNEIVIDDITGAIAYGYHYKQKDSSTADSRKVELQNDSDQKKDFNVSVELLSSDLSGANNAEKNGVAINVKDSISVEANSKVEFTASIDVASAAQSGTYEGYIHFTNANNNHENYQIPFSIIVADRGINYSVDRPAFASDGSQYHAHMNTPATFLYIGLRSPMETMDLVVKDEDTGEYLGYLGYINPEILNEQLGMDFLVPFVFSGGAYYPFTGDEENPISEHMAVAPDGAYEIEIMGVNEDGEMFNPSDYVFIDNQIPEITMEQEPGVYEIEYNENDEEGINWFKGKIYDSNIDLMKETGLKEIRNNIDGQFSPLDQSLNTVVGYDSKGFGWPTHYFTPESDGSFKFGVTPKEVANGQYVDFKFYGFDAATAGDQAGGMHQYYFIGKGEKYATAKFDKHELYLDDEVTVTLTMNNVEQLIGGEFKLSYRNSYYEFVDAKIHPNLLEKAEEKNWSTNVEVGEIVHDLWENTVPVRAILEGDDLDGIDGDMPILDVTFKVMNDEYYDYERSLYITEANYHKAEEKEAVQVPGFTTEKLEIVPKHSVVWGYIGPEAFLHEQGWVNVDLDGKGVEITAISPDGTIYEGELLESNNHSVFEIHGIPAAEETYTVGVKVPGHFESHTTVTVGEEINGDVLGIKERIYPGLQLAGDVNGDQVIDIKDAFFLNKHFNKKAKGSSKADINQDGTIDAADMKFIVDNYLSVNEMVEDAPVPKEKQGGKTLEDILEELELGDLLN</sequence>
<gene>
    <name evidence="12" type="ORF">DFO70_102161</name>
</gene>
<dbReference type="InterPro" id="IPR015500">
    <property type="entry name" value="Peptidase_S8_subtilisin-rel"/>
</dbReference>
<reference evidence="12 13" key="1">
    <citation type="submission" date="2018-06" db="EMBL/GenBank/DDBJ databases">
        <title>Freshwater and sediment microbial communities from various areas in North America, analyzing microbe dynamics in response to fracking.</title>
        <authorList>
            <person name="Lamendella R."/>
        </authorList>
    </citation>
    <scope>NUCLEOTIDE SEQUENCE [LARGE SCALE GENOMIC DNA]</scope>
    <source>
        <strain evidence="12 13">14_TX</strain>
    </source>
</reference>
<dbReference type="OrthoDB" id="9798386at2"/>
<dbReference type="SUPFAM" id="SSF52025">
    <property type="entry name" value="PA domain"/>
    <property type="match status" value="1"/>
</dbReference>
<dbReference type="RefSeq" id="WP_113881379.1">
    <property type="nucleotide sequence ID" value="NZ_QNSF01000002.1"/>
</dbReference>
<dbReference type="GO" id="GO:0006508">
    <property type="term" value="P:proteolysis"/>
    <property type="evidence" value="ECO:0007669"/>
    <property type="project" value="UniProtKB-KW"/>
</dbReference>
<dbReference type="InterPro" id="IPR018247">
    <property type="entry name" value="EF_Hand_1_Ca_BS"/>
</dbReference>
<evidence type="ECO:0000256" key="3">
    <source>
        <dbReference type="ARBA" id="ARBA00022525"/>
    </source>
</evidence>
<dbReference type="Pfam" id="PF02225">
    <property type="entry name" value="PA"/>
    <property type="match status" value="1"/>
</dbReference>
<dbReference type="InterPro" id="IPR000209">
    <property type="entry name" value="Peptidase_S8/S53_dom"/>
</dbReference>
<evidence type="ECO:0000256" key="10">
    <source>
        <dbReference type="RuleBase" id="RU003355"/>
    </source>
</evidence>
<dbReference type="InterPro" id="IPR022398">
    <property type="entry name" value="Peptidase_S8_His-AS"/>
</dbReference>
<dbReference type="InterPro" id="IPR010435">
    <property type="entry name" value="C5a/SBT2-like_Fn3"/>
</dbReference>
<keyword evidence="3" id="KW-0964">Secreted</keyword>
<evidence type="ECO:0000256" key="5">
    <source>
        <dbReference type="ARBA" id="ARBA00022729"/>
    </source>
</evidence>
<keyword evidence="7 9" id="KW-0720">Serine protease</keyword>
<dbReference type="PROSITE" id="PS00137">
    <property type="entry name" value="SUBTILASE_HIS"/>
    <property type="match status" value="1"/>
</dbReference>
<dbReference type="InterPro" id="IPR036439">
    <property type="entry name" value="Dockerin_dom_sf"/>
</dbReference>
<dbReference type="InterPro" id="IPR008965">
    <property type="entry name" value="CBM2/CBM3_carb-bd_dom_sf"/>
</dbReference>
<evidence type="ECO:0000313" key="13">
    <source>
        <dbReference type="Proteomes" id="UP000252731"/>
    </source>
</evidence>
<dbReference type="Pfam" id="PF00404">
    <property type="entry name" value="Dockerin_1"/>
    <property type="match status" value="1"/>
</dbReference>
<dbReference type="InterPro" id="IPR046450">
    <property type="entry name" value="PA_dom_sf"/>
</dbReference>
<dbReference type="PANTHER" id="PTHR43806:SF65">
    <property type="entry name" value="SERINE PROTEASE APRX"/>
    <property type="match status" value="1"/>
</dbReference>
<dbReference type="SUPFAM" id="SSF52743">
    <property type="entry name" value="Subtilisin-like"/>
    <property type="match status" value="1"/>
</dbReference>
<keyword evidence="5" id="KW-0732">Signal</keyword>
<dbReference type="InterPro" id="IPR023827">
    <property type="entry name" value="Peptidase_S8_Asp-AS"/>
</dbReference>
<organism evidence="12 13">
    <name type="scientific">Cytobacillus firmus</name>
    <name type="common">Bacillus firmus</name>
    <dbReference type="NCBI Taxonomy" id="1399"/>
    <lineage>
        <taxon>Bacteria</taxon>
        <taxon>Bacillati</taxon>
        <taxon>Bacillota</taxon>
        <taxon>Bacilli</taxon>
        <taxon>Bacillales</taxon>
        <taxon>Bacillaceae</taxon>
        <taxon>Cytobacillus</taxon>
    </lineage>
</organism>
<feature type="active site" description="Charge relay system" evidence="8 9">
    <location>
        <position position="284"/>
    </location>
</feature>
<dbReference type="GO" id="GO:0004553">
    <property type="term" value="F:hydrolase activity, hydrolyzing O-glycosyl compounds"/>
    <property type="evidence" value="ECO:0007669"/>
    <property type="project" value="InterPro"/>
</dbReference>
<dbReference type="GO" id="GO:0000272">
    <property type="term" value="P:polysaccharide catabolic process"/>
    <property type="evidence" value="ECO:0007669"/>
    <property type="project" value="InterPro"/>
</dbReference>
<dbReference type="GO" id="GO:0030246">
    <property type="term" value="F:carbohydrate binding"/>
    <property type="evidence" value="ECO:0007669"/>
    <property type="project" value="InterPro"/>
</dbReference>
<dbReference type="InterPro" id="IPR002105">
    <property type="entry name" value="Dockerin_1_rpt"/>
</dbReference>
<dbReference type="PROSITE" id="PS51766">
    <property type="entry name" value="DOCKERIN"/>
    <property type="match status" value="1"/>
</dbReference>
<dbReference type="InterPro" id="IPR016134">
    <property type="entry name" value="Dockerin_dom"/>
</dbReference>
<dbReference type="Gene3D" id="2.60.40.1710">
    <property type="entry name" value="Subtilisin-like superfamily"/>
    <property type="match status" value="1"/>
</dbReference>
<dbReference type="CDD" id="cd14254">
    <property type="entry name" value="Dockerin_II"/>
    <property type="match status" value="1"/>
</dbReference>
<dbReference type="InterPro" id="IPR023828">
    <property type="entry name" value="Peptidase_S8_Ser-AS"/>
</dbReference>
<dbReference type="PROSITE" id="PS00018">
    <property type="entry name" value="EF_HAND_1"/>
    <property type="match status" value="1"/>
</dbReference>